<dbReference type="InterPro" id="IPR011330">
    <property type="entry name" value="Glyco_hydro/deAcase_b/a-brl"/>
</dbReference>
<dbReference type="STRING" id="1123062.SAMN02745775_103130"/>
<dbReference type="AlphaFoldDB" id="A0A1I4A489"/>
<keyword evidence="2" id="KW-1185">Reference proteome</keyword>
<evidence type="ECO:0008006" key="3">
    <source>
        <dbReference type="Google" id="ProtNLM"/>
    </source>
</evidence>
<organism evidence="1 2">
    <name type="scientific">Falsiroseomonas stagni DSM 19981</name>
    <dbReference type="NCBI Taxonomy" id="1123062"/>
    <lineage>
        <taxon>Bacteria</taxon>
        <taxon>Pseudomonadati</taxon>
        <taxon>Pseudomonadota</taxon>
        <taxon>Alphaproteobacteria</taxon>
        <taxon>Acetobacterales</taxon>
        <taxon>Roseomonadaceae</taxon>
        <taxon>Falsiroseomonas</taxon>
    </lineage>
</organism>
<dbReference type="EMBL" id="FOSQ01000003">
    <property type="protein sequence ID" value="SFK51182.1"/>
    <property type="molecule type" value="Genomic_DNA"/>
</dbReference>
<dbReference type="RefSeq" id="WP_092959271.1">
    <property type="nucleotide sequence ID" value="NZ_FOSQ01000003.1"/>
</dbReference>
<dbReference type="GO" id="GO:0005975">
    <property type="term" value="P:carbohydrate metabolic process"/>
    <property type="evidence" value="ECO:0007669"/>
    <property type="project" value="InterPro"/>
</dbReference>
<name>A0A1I4A489_9PROT</name>
<gene>
    <name evidence="1" type="ORF">SAMN02745775_103130</name>
</gene>
<reference evidence="1 2" key="1">
    <citation type="submission" date="2016-10" db="EMBL/GenBank/DDBJ databases">
        <authorList>
            <person name="de Groot N.N."/>
        </authorList>
    </citation>
    <scope>NUCLEOTIDE SEQUENCE [LARGE SCALE GENOMIC DNA]</scope>
    <source>
        <strain evidence="1 2">DSM 19981</strain>
    </source>
</reference>
<proteinExistence type="predicted"/>
<dbReference type="Proteomes" id="UP000199473">
    <property type="component" value="Unassembled WGS sequence"/>
</dbReference>
<dbReference type="Gene3D" id="3.20.20.370">
    <property type="entry name" value="Glycoside hydrolase/deacetylase"/>
    <property type="match status" value="1"/>
</dbReference>
<dbReference type="SUPFAM" id="SSF88713">
    <property type="entry name" value="Glycoside hydrolase/deacetylase"/>
    <property type="match status" value="1"/>
</dbReference>
<evidence type="ECO:0000313" key="1">
    <source>
        <dbReference type="EMBL" id="SFK51182.1"/>
    </source>
</evidence>
<evidence type="ECO:0000313" key="2">
    <source>
        <dbReference type="Proteomes" id="UP000199473"/>
    </source>
</evidence>
<sequence length="265" mass="27958">MPLSRILLRLELALWRRRGRLPLLWWRDDGTQADTPALRRLLALSHRHAVPLTLAVTPPAAGAPTSSALAALLAACPLVTVAQHGITHRNIAGPGEAPSEVPRVIGLGMLASEIGRAAAALEGLPNRLPVFVPAWNRLTPALAAAAAQAGFAGLSGHGGQDAAVAPLPRLDVHLDLLDRDGPPRFQGEASVTLHLVRLLREGRREGRWDAPIGLLTHHLDHDEAAWRFLDRLLAELGPRARIAPLGTLLGLPAMGAPGSCPAAAA</sequence>
<accession>A0A1I4A489</accession>
<protein>
    <recommendedName>
        <fullName evidence="3">Polysaccharide deacetylase</fullName>
    </recommendedName>
</protein>